<proteinExistence type="predicted"/>
<evidence type="ECO:0000313" key="3">
    <source>
        <dbReference type="Proteomes" id="UP000732380"/>
    </source>
</evidence>
<feature type="transmembrane region" description="Helical" evidence="1">
    <location>
        <begin position="12"/>
        <end position="34"/>
    </location>
</feature>
<evidence type="ECO:0000313" key="2">
    <source>
        <dbReference type="EMBL" id="KAG6119054.1"/>
    </source>
</evidence>
<keyword evidence="3" id="KW-1185">Reference proteome</keyword>
<feature type="transmembrane region" description="Helical" evidence="1">
    <location>
        <begin position="136"/>
        <end position="155"/>
    </location>
</feature>
<reference evidence="2 3" key="1">
    <citation type="journal article" date="2020" name="bioRxiv">
        <title>Whole genome comparisons of ergot fungi reveals the divergence and evolution of species within the genus Claviceps are the result of varying mechanisms driving genome evolution and host range expansion.</title>
        <authorList>
            <person name="Wyka S.A."/>
            <person name="Mondo S.J."/>
            <person name="Liu M."/>
            <person name="Dettman J."/>
            <person name="Nalam V."/>
            <person name="Broders K.D."/>
        </authorList>
    </citation>
    <scope>NUCLEOTIDE SEQUENCE [LARGE SCALE GENOMIC DNA]</scope>
    <source>
        <strain evidence="2 3">LM576</strain>
    </source>
</reference>
<keyword evidence="1" id="KW-0472">Membrane</keyword>
<name>A0A9P7Q3L1_9HYPO</name>
<feature type="transmembrane region" description="Helical" evidence="1">
    <location>
        <begin position="107"/>
        <end position="129"/>
    </location>
</feature>
<feature type="transmembrane region" description="Helical" evidence="1">
    <location>
        <begin position="175"/>
        <end position="200"/>
    </location>
</feature>
<protein>
    <submittedName>
        <fullName evidence="2">Uncharacterized protein</fullName>
    </submittedName>
</protein>
<keyword evidence="1" id="KW-1133">Transmembrane helix</keyword>
<dbReference type="AlphaFoldDB" id="A0A9P7Q3L1"/>
<sequence>MATVRDAGASAGAGAGAVVIVLTATNSTSGYVLLGDSQAPSLPSQSQQTPILPLQSRALQVLSSNGCPPASADVSGWMPTVRALLRPLYDAAIPAWLFLWRVLPIRAPLSVCPAISVPVPVSVSVYVYVSMSVPRPVLCVVVYGIGVLVLGQHLVRYDDRDTYPEQQACGVFEKISFALLFLLLWRARRAAGAAAAAAVAESRF</sequence>
<gene>
    <name evidence="2" type="ORF">E4U13_008019</name>
</gene>
<comment type="caution">
    <text evidence="2">The sequence shown here is derived from an EMBL/GenBank/DDBJ whole genome shotgun (WGS) entry which is preliminary data.</text>
</comment>
<keyword evidence="1" id="KW-0812">Transmembrane</keyword>
<accession>A0A9P7Q3L1</accession>
<organism evidence="2 3">
    <name type="scientific">Claviceps humidiphila</name>
    <dbReference type="NCBI Taxonomy" id="1294629"/>
    <lineage>
        <taxon>Eukaryota</taxon>
        <taxon>Fungi</taxon>
        <taxon>Dikarya</taxon>
        <taxon>Ascomycota</taxon>
        <taxon>Pezizomycotina</taxon>
        <taxon>Sordariomycetes</taxon>
        <taxon>Hypocreomycetidae</taxon>
        <taxon>Hypocreales</taxon>
        <taxon>Clavicipitaceae</taxon>
        <taxon>Claviceps</taxon>
    </lineage>
</organism>
<dbReference type="EMBL" id="SRQM01000087">
    <property type="protein sequence ID" value="KAG6119054.1"/>
    <property type="molecule type" value="Genomic_DNA"/>
</dbReference>
<evidence type="ECO:0000256" key="1">
    <source>
        <dbReference type="SAM" id="Phobius"/>
    </source>
</evidence>
<dbReference type="Proteomes" id="UP000732380">
    <property type="component" value="Unassembled WGS sequence"/>
</dbReference>